<reference evidence="7 8" key="1">
    <citation type="submission" date="2019-07" db="EMBL/GenBank/DDBJ databases">
        <authorList>
            <person name="Park Y.J."/>
            <person name="Jeong S.E."/>
            <person name="Jung H.S."/>
        </authorList>
    </citation>
    <scope>NUCLEOTIDE SEQUENCE [LARGE SCALE GENOMIC DNA]</scope>
    <source>
        <strain evidence="8">P16(2019)</strain>
    </source>
</reference>
<feature type="domain" description="YknX-like barrel-sandwich hybrid" evidence="5">
    <location>
        <begin position="74"/>
        <end position="226"/>
    </location>
</feature>
<feature type="domain" description="YknX-like alpha-helical hairpin" evidence="4">
    <location>
        <begin position="111"/>
        <end position="187"/>
    </location>
</feature>
<sequence>MGKRALVISGIVLASLLVVGGGGYGIYHFTSDRMASAGFNEGDIYPMQVADFSMGMDDYALQAFTGKVEAERQEKVFTDPAIGKIKETFVQEGDEIEEGTALFEYESEEVEDLSLDIEQAQLDLDMYYLQINQTQKQIDKLTKQMKDAEKEEKELLQEELDQFNYDLKVTNLETGQAQKRLEALKKSGETNSNVVVSKTAGVVQSINMDIADGAQNEAANEPYIQIISNGDFLIKSQINELLLGSVEEGMELRVTAKNGQEGEWVGTVTEIGKLPVSDESSDYYYEESNPQTSKYPFTVVLTEHEGLEIGYHVNLEPFMSGEETASDQVLLMSDILFEEDGSMFVWKVSEEQTWMKQEVEIGEYVDDFNVEILSGLTNEDFVAWPDPAPNEGDEVEYLEDMFYD</sequence>
<evidence type="ECO:0000259" key="5">
    <source>
        <dbReference type="Pfam" id="PF25984"/>
    </source>
</evidence>
<dbReference type="RefSeq" id="WP_143846334.1">
    <property type="nucleotide sequence ID" value="NZ_VLXZ01000001.1"/>
</dbReference>
<keyword evidence="8" id="KW-1185">Reference proteome</keyword>
<evidence type="ECO:0000259" key="4">
    <source>
        <dbReference type="Pfam" id="PF25982"/>
    </source>
</evidence>
<evidence type="ECO:0000256" key="2">
    <source>
        <dbReference type="ARBA" id="ARBA00023054"/>
    </source>
</evidence>
<evidence type="ECO:0000259" key="6">
    <source>
        <dbReference type="Pfam" id="PF25990"/>
    </source>
</evidence>
<dbReference type="Pfam" id="PF25990">
    <property type="entry name" value="Beta-barrel_YknX"/>
    <property type="match status" value="1"/>
</dbReference>
<dbReference type="InterPro" id="IPR058636">
    <property type="entry name" value="Beta-barrel_YknX"/>
</dbReference>
<evidence type="ECO:0000256" key="3">
    <source>
        <dbReference type="SAM" id="Coils"/>
    </source>
</evidence>
<dbReference type="PANTHER" id="PTHR32347">
    <property type="entry name" value="EFFLUX SYSTEM COMPONENT YKNX-RELATED"/>
    <property type="match status" value="1"/>
</dbReference>
<name>A0A554A2T0_9BACI</name>
<organism evidence="7 8">
    <name type="scientific">Alkalicoccobacillus porphyridii</name>
    <dbReference type="NCBI Taxonomy" id="2597270"/>
    <lineage>
        <taxon>Bacteria</taxon>
        <taxon>Bacillati</taxon>
        <taxon>Bacillota</taxon>
        <taxon>Bacilli</taxon>
        <taxon>Bacillales</taxon>
        <taxon>Bacillaceae</taxon>
        <taxon>Alkalicoccobacillus</taxon>
    </lineage>
</organism>
<dbReference type="AlphaFoldDB" id="A0A554A2T0"/>
<dbReference type="Pfam" id="PF25982">
    <property type="entry name" value="HH_YknX"/>
    <property type="match status" value="1"/>
</dbReference>
<feature type="domain" description="YknX-like beta-barrel" evidence="6">
    <location>
        <begin position="233"/>
        <end position="316"/>
    </location>
</feature>
<evidence type="ECO:0000313" key="8">
    <source>
        <dbReference type="Proteomes" id="UP000318521"/>
    </source>
</evidence>
<feature type="coiled-coil region" evidence="3">
    <location>
        <begin position="117"/>
        <end position="166"/>
    </location>
</feature>
<evidence type="ECO:0000313" key="7">
    <source>
        <dbReference type="EMBL" id="TSB47988.1"/>
    </source>
</evidence>
<dbReference type="PANTHER" id="PTHR32347:SF14">
    <property type="entry name" value="EFFLUX SYSTEM COMPONENT YKNX-RELATED"/>
    <property type="match status" value="1"/>
</dbReference>
<comment type="caution">
    <text evidence="7">The sequence shown here is derived from an EMBL/GenBank/DDBJ whole genome shotgun (WGS) entry which is preliminary data.</text>
</comment>
<dbReference type="InterPro" id="IPR058639">
    <property type="entry name" value="BSH_YknX-like"/>
</dbReference>
<dbReference type="Proteomes" id="UP000318521">
    <property type="component" value="Unassembled WGS sequence"/>
</dbReference>
<dbReference type="InterPro" id="IPR050465">
    <property type="entry name" value="UPF0194_transport"/>
</dbReference>
<accession>A0A554A2T0</accession>
<dbReference type="GO" id="GO:0030313">
    <property type="term" value="C:cell envelope"/>
    <property type="evidence" value="ECO:0007669"/>
    <property type="project" value="UniProtKB-SubCell"/>
</dbReference>
<proteinExistence type="predicted"/>
<dbReference type="Gene3D" id="2.40.420.20">
    <property type="match status" value="1"/>
</dbReference>
<keyword evidence="2 3" id="KW-0175">Coiled coil</keyword>
<dbReference type="OrthoDB" id="85226at2"/>
<dbReference type="Pfam" id="PF25984">
    <property type="entry name" value="BSH_YknX"/>
    <property type="match status" value="1"/>
</dbReference>
<comment type="subcellular location">
    <subcellularLocation>
        <location evidence="1">Cell envelope</location>
    </subcellularLocation>
</comment>
<protein>
    <submittedName>
        <fullName evidence="7">Efflux RND transporter periplasmic adaptor subunit</fullName>
    </submittedName>
</protein>
<gene>
    <name evidence="7" type="ORF">FN960_00060</name>
</gene>
<evidence type="ECO:0000256" key="1">
    <source>
        <dbReference type="ARBA" id="ARBA00004196"/>
    </source>
</evidence>
<dbReference type="EMBL" id="VLXZ01000001">
    <property type="protein sequence ID" value="TSB47988.1"/>
    <property type="molecule type" value="Genomic_DNA"/>
</dbReference>
<dbReference type="InterPro" id="IPR058638">
    <property type="entry name" value="HH_YknX-like"/>
</dbReference>
<dbReference type="Gene3D" id="2.40.30.170">
    <property type="match status" value="1"/>
</dbReference>